<reference evidence="2 3" key="1">
    <citation type="submission" date="2019-07" db="EMBL/GenBank/DDBJ databases">
        <title>Genomic Encyclopedia of Type Strains, Phase IV (KMG-IV): sequencing the most valuable type-strain genomes for metagenomic binning, comparative biology and taxonomic classification.</title>
        <authorList>
            <person name="Goeker M."/>
        </authorList>
    </citation>
    <scope>NUCLEOTIDE SEQUENCE [LARGE SCALE GENOMIC DNA]</scope>
    <source>
        <strain evidence="2 3">DSM 44831</strain>
    </source>
</reference>
<evidence type="ECO:0008006" key="4">
    <source>
        <dbReference type="Google" id="ProtNLM"/>
    </source>
</evidence>
<comment type="caution">
    <text evidence="2">The sequence shown here is derived from an EMBL/GenBank/DDBJ whole genome shotgun (WGS) entry which is preliminary data.</text>
</comment>
<keyword evidence="3" id="KW-1185">Reference proteome</keyword>
<evidence type="ECO:0000313" key="2">
    <source>
        <dbReference type="EMBL" id="KAF0845690.1"/>
    </source>
</evidence>
<sequence length="89" mass="9264">MSDKTDFASASLPRHLTRGAVGFGALVGSIALLPFAGVIALLLLPVGLIALRGCPMCWAIGLVQTVSMGRLRRSCEDGYCTLTTEKVAG</sequence>
<proteinExistence type="predicted"/>
<name>A0ABQ6YJE2_9NOCA</name>
<keyword evidence="1" id="KW-0472">Membrane</keyword>
<feature type="transmembrane region" description="Helical" evidence="1">
    <location>
        <begin position="20"/>
        <end position="44"/>
    </location>
</feature>
<keyword evidence="1" id="KW-1133">Transmembrane helix</keyword>
<dbReference type="Proteomes" id="UP000798951">
    <property type="component" value="Unassembled WGS sequence"/>
</dbReference>
<dbReference type="RefSeq" id="WP_157102034.1">
    <property type="nucleotide sequence ID" value="NZ_VMSD01000006.1"/>
</dbReference>
<evidence type="ECO:0000256" key="1">
    <source>
        <dbReference type="SAM" id="Phobius"/>
    </source>
</evidence>
<evidence type="ECO:0000313" key="3">
    <source>
        <dbReference type="Proteomes" id="UP000798951"/>
    </source>
</evidence>
<gene>
    <name evidence="2" type="ORF">FNL39_10677</name>
</gene>
<organism evidence="2 3">
    <name type="scientific">Nocardia caishijiensis</name>
    <dbReference type="NCBI Taxonomy" id="184756"/>
    <lineage>
        <taxon>Bacteria</taxon>
        <taxon>Bacillati</taxon>
        <taxon>Actinomycetota</taxon>
        <taxon>Actinomycetes</taxon>
        <taxon>Mycobacteriales</taxon>
        <taxon>Nocardiaceae</taxon>
        <taxon>Nocardia</taxon>
    </lineage>
</organism>
<accession>A0ABQ6YJE2</accession>
<keyword evidence="1" id="KW-0812">Transmembrane</keyword>
<dbReference type="EMBL" id="VMSD01000006">
    <property type="protein sequence ID" value="KAF0845690.1"/>
    <property type="molecule type" value="Genomic_DNA"/>
</dbReference>
<protein>
    <recommendedName>
        <fullName evidence="4">DUF4395 domain-containing protein</fullName>
    </recommendedName>
</protein>